<comment type="similarity">
    <text evidence="4">Belongs to the protein N5-glutamine methyltransferase family. PrmC subfamily.</text>
</comment>
<dbReference type="CDD" id="cd02440">
    <property type="entry name" value="AdoMet_MTases"/>
    <property type="match status" value="1"/>
</dbReference>
<dbReference type="NCBIfam" id="TIGR00536">
    <property type="entry name" value="hemK_fam"/>
    <property type="match status" value="1"/>
</dbReference>
<dbReference type="Pfam" id="PF13847">
    <property type="entry name" value="Methyltransf_31"/>
    <property type="match status" value="1"/>
</dbReference>
<dbReference type="PANTHER" id="PTHR18895">
    <property type="entry name" value="HEMK METHYLTRANSFERASE"/>
    <property type="match status" value="1"/>
</dbReference>
<dbReference type="KEGG" id="sch:Sphch_2286"/>
<dbReference type="InterPro" id="IPR025714">
    <property type="entry name" value="Methyltranfer_dom"/>
</dbReference>
<evidence type="ECO:0000259" key="5">
    <source>
        <dbReference type="Pfam" id="PF13847"/>
    </source>
</evidence>
<protein>
    <recommendedName>
        <fullName evidence="4">Release factor glutamine methyltransferase</fullName>
        <shortName evidence="4">RF MTase</shortName>
        <ecNumber evidence="4">2.1.1.297</ecNumber>
    </recommendedName>
    <alternativeName>
        <fullName evidence="4">N5-glutamine methyltransferase PrmC</fullName>
    </alternativeName>
    <alternativeName>
        <fullName evidence="4">Protein-(glutamine-N5) MTase PrmC</fullName>
    </alternativeName>
    <alternativeName>
        <fullName evidence="4">Protein-glutamine N-methyltransferase PrmC</fullName>
    </alternativeName>
</protein>
<dbReference type="AlphaFoldDB" id="F6EXC6"/>
<dbReference type="InterPro" id="IPR019874">
    <property type="entry name" value="RF_methyltr_PrmC"/>
</dbReference>
<dbReference type="NCBIfam" id="TIGR03534">
    <property type="entry name" value="RF_mod_PrmC"/>
    <property type="match status" value="1"/>
</dbReference>
<evidence type="ECO:0000256" key="4">
    <source>
        <dbReference type="HAMAP-Rule" id="MF_02126"/>
    </source>
</evidence>
<dbReference type="GO" id="GO:0003676">
    <property type="term" value="F:nucleic acid binding"/>
    <property type="evidence" value="ECO:0007669"/>
    <property type="project" value="InterPro"/>
</dbReference>
<keyword evidence="3 4" id="KW-0949">S-adenosyl-L-methionine</keyword>
<evidence type="ECO:0000256" key="2">
    <source>
        <dbReference type="ARBA" id="ARBA00022679"/>
    </source>
</evidence>
<dbReference type="Pfam" id="PF17827">
    <property type="entry name" value="PrmC_N"/>
    <property type="match status" value="1"/>
</dbReference>
<keyword evidence="2 4" id="KW-0808">Transferase</keyword>
<dbReference type="InterPro" id="IPR040758">
    <property type="entry name" value="PrmC_N"/>
</dbReference>
<proteinExistence type="inferred from homology"/>
<accession>F6EXC6</accession>
<dbReference type="EC" id="2.1.1.297" evidence="4"/>
<feature type="binding site" evidence="4">
    <location>
        <position position="153"/>
    </location>
    <ligand>
        <name>S-adenosyl-L-methionine</name>
        <dbReference type="ChEBI" id="CHEBI:59789"/>
    </ligand>
</feature>
<dbReference type="InterPro" id="IPR002052">
    <property type="entry name" value="DNA_methylase_N6_adenine_CS"/>
</dbReference>
<dbReference type="SUPFAM" id="SSF53335">
    <property type="entry name" value="S-adenosyl-L-methionine-dependent methyltransferases"/>
    <property type="match status" value="1"/>
</dbReference>
<dbReference type="InterPro" id="IPR029063">
    <property type="entry name" value="SAM-dependent_MTases_sf"/>
</dbReference>
<comment type="catalytic activity">
    <reaction evidence="4">
        <text>L-glutaminyl-[peptide chain release factor] + S-adenosyl-L-methionine = N(5)-methyl-L-glutaminyl-[peptide chain release factor] + S-adenosyl-L-homocysteine + H(+)</text>
        <dbReference type="Rhea" id="RHEA:42896"/>
        <dbReference type="Rhea" id="RHEA-COMP:10271"/>
        <dbReference type="Rhea" id="RHEA-COMP:10272"/>
        <dbReference type="ChEBI" id="CHEBI:15378"/>
        <dbReference type="ChEBI" id="CHEBI:30011"/>
        <dbReference type="ChEBI" id="CHEBI:57856"/>
        <dbReference type="ChEBI" id="CHEBI:59789"/>
        <dbReference type="ChEBI" id="CHEBI:61891"/>
        <dbReference type="EC" id="2.1.1.297"/>
    </reaction>
</comment>
<feature type="binding site" evidence="4">
    <location>
        <position position="196"/>
    </location>
    <ligand>
        <name>S-adenosyl-L-methionine</name>
        <dbReference type="ChEBI" id="CHEBI:59789"/>
    </ligand>
</feature>
<feature type="domain" description="Release factor glutamine methyltransferase N-terminal" evidence="6">
    <location>
        <begin position="19"/>
        <end position="85"/>
    </location>
</feature>
<keyword evidence="8" id="KW-1185">Reference proteome</keyword>
<evidence type="ECO:0000313" key="7">
    <source>
        <dbReference type="EMBL" id="AEG49947.1"/>
    </source>
</evidence>
<dbReference type="InterPro" id="IPR050320">
    <property type="entry name" value="N5-glutamine_MTase"/>
</dbReference>
<dbReference type="InterPro" id="IPR004556">
    <property type="entry name" value="HemK-like"/>
</dbReference>
<dbReference type="Gene3D" id="1.10.8.10">
    <property type="entry name" value="DNA helicase RuvA subunit, C-terminal domain"/>
    <property type="match status" value="1"/>
</dbReference>
<evidence type="ECO:0000256" key="3">
    <source>
        <dbReference type="ARBA" id="ARBA00022691"/>
    </source>
</evidence>
<dbReference type="EMBL" id="CP002798">
    <property type="protein sequence ID" value="AEG49947.1"/>
    <property type="molecule type" value="Genomic_DNA"/>
</dbReference>
<feature type="binding site" evidence="4">
    <location>
        <position position="182"/>
    </location>
    <ligand>
        <name>S-adenosyl-L-methionine</name>
        <dbReference type="ChEBI" id="CHEBI:59789"/>
    </ligand>
</feature>
<dbReference type="HAMAP" id="MF_02126">
    <property type="entry name" value="RF_methyltr_PrmC"/>
    <property type="match status" value="1"/>
</dbReference>
<evidence type="ECO:0000256" key="1">
    <source>
        <dbReference type="ARBA" id="ARBA00022603"/>
    </source>
</evidence>
<feature type="binding site" evidence="4">
    <location>
        <begin position="196"/>
        <end position="199"/>
    </location>
    <ligand>
        <name>substrate</name>
    </ligand>
</feature>
<evidence type="ECO:0000259" key="6">
    <source>
        <dbReference type="Pfam" id="PF17827"/>
    </source>
</evidence>
<dbReference type="Gene3D" id="3.40.50.150">
    <property type="entry name" value="Vaccinia Virus protein VP39"/>
    <property type="match status" value="1"/>
</dbReference>
<dbReference type="GO" id="GO:0032259">
    <property type="term" value="P:methylation"/>
    <property type="evidence" value="ECO:0007669"/>
    <property type="project" value="UniProtKB-KW"/>
</dbReference>
<dbReference type="STRING" id="690566.Sphch_2286"/>
<sequence length="289" mass="31038">MGSERSEPAEPGNMTTIPETLRAATERLAPVSATPRLDAELLLAHALRIDRNDLLLRQRDLSIPPDFDALLQRRLTGEPIAYITGTRDFWTISLHVTPDVLIPRPDSETLIEAALDHFGARSPARILDLGTGSGALLLAALSQWPQARGTGVDISPAALAVAQDNADRLGFGERAAFRLGNWAEGIEGPFDLILINPPYIARDVALAGDVLHEPESALFAGADGLDDYRRIAPTLPRLLAPDGMAAIEIGYDQRLSVSALLADQGLSVASRRDLAGHERCLMATPARPS</sequence>
<comment type="function">
    <text evidence="4">Methylates the class 1 translation termination release factors RF1/PrfA and RF2/PrfB on the glutamine residue of the universally conserved GGQ motif.</text>
</comment>
<name>F6EXC6_SPHCR</name>
<dbReference type="PROSITE" id="PS00092">
    <property type="entry name" value="N6_MTASE"/>
    <property type="match status" value="1"/>
</dbReference>
<reference evidence="7 8" key="1">
    <citation type="submission" date="2011-05" db="EMBL/GenBank/DDBJ databases">
        <title>Complete sequence of chromosome 1 of Sphingobium chlorophenolicum L-1.</title>
        <authorList>
            <consortium name="US DOE Joint Genome Institute"/>
            <person name="Lucas S."/>
            <person name="Han J."/>
            <person name="Lapidus A."/>
            <person name="Cheng J.-F."/>
            <person name="Goodwin L."/>
            <person name="Pitluck S."/>
            <person name="Peters L."/>
            <person name="Daligault H."/>
            <person name="Han C."/>
            <person name="Tapia R."/>
            <person name="Land M."/>
            <person name="Hauser L."/>
            <person name="Kyrpides N."/>
            <person name="Ivanova N."/>
            <person name="Pagani I."/>
            <person name="Turner P."/>
            <person name="Copley S."/>
            <person name="Woyke T."/>
        </authorList>
    </citation>
    <scope>NUCLEOTIDE SEQUENCE [LARGE SCALE GENOMIC DNA]</scope>
    <source>
        <strain evidence="7 8">L-1</strain>
    </source>
</reference>
<dbReference type="PANTHER" id="PTHR18895:SF74">
    <property type="entry name" value="MTRF1L RELEASE FACTOR GLUTAMINE METHYLTRANSFERASE"/>
    <property type="match status" value="1"/>
</dbReference>
<dbReference type="GO" id="GO:0102559">
    <property type="term" value="F:peptide chain release factor N(5)-glutamine methyltransferase activity"/>
    <property type="evidence" value="ECO:0007669"/>
    <property type="project" value="UniProtKB-EC"/>
</dbReference>
<feature type="domain" description="Methyltransferase" evidence="5">
    <location>
        <begin position="124"/>
        <end position="209"/>
    </location>
</feature>
<dbReference type="HOGENOM" id="CLU_018398_3_1_5"/>
<feature type="binding site" evidence="4">
    <location>
        <begin position="130"/>
        <end position="134"/>
    </location>
    <ligand>
        <name>S-adenosyl-L-methionine</name>
        <dbReference type="ChEBI" id="CHEBI:59789"/>
    </ligand>
</feature>
<dbReference type="Proteomes" id="UP000007150">
    <property type="component" value="Chromosome 1"/>
</dbReference>
<gene>
    <name evidence="4" type="primary">prmC</name>
    <name evidence="7" type="ORF">Sphch_2286</name>
</gene>
<evidence type="ECO:0000313" key="8">
    <source>
        <dbReference type="Proteomes" id="UP000007150"/>
    </source>
</evidence>
<keyword evidence="1 4" id="KW-0489">Methyltransferase</keyword>
<organism evidence="7 8">
    <name type="scientific">Sphingobium chlorophenolicum L-1</name>
    <dbReference type="NCBI Taxonomy" id="690566"/>
    <lineage>
        <taxon>Bacteria</taxon>
        <taxon>Pseudomonadati</taxon>
        <taxon>Pseudomonadota</taxon>
        <taxon>Alphaproteobacteria</taxon>
        <taxon>Sphingomonadales</taxon>
        <taxon>Sphingomonadaceae</taxon>
        <taxon>Sphingobium</taxon>
    </lineage>
</organism>